<dbReference type="RefSeq" id="XP_003173401.1">
    <property type="nucleotide sequence ID" value="XM_003173353.1"/>
</dbReference>
<proteinExistence type="predicted"/>
<gene>
    <name evidence="1" type="ORF">MGYG_03575</name>
</gene>
<name>E4USQ6_ARTGP</name>
<protein>
    <submittedName>
        <fullName evidence="1">Uncharacterized protein</fullName>
    </submittedName>
</protein>
<accession>E4USQ6</accession>
<sequence length="203" mass="23069">MSPKYPEPARRNLEREGSQIGQSTRRGWYFKNILQIWIALDDGLKIKKESSSKAKPPVTSYPGIQERRIDLSSRFSLQDTQVYINSLRRVDRQTGQGVLADVAVTHSTDEDHSLAITRQRVFAWRKWQLSRVNDSLRIHIDALRMALCPSSRDIIMAPRQPQGIDTGFLLPSLHPASFVSVSLRKDVNVPSSFVDVSKGKKQE</sequence>
<reference evidence="2" key="1">
    <citation type="journal article" date="2012" name="MBio">
        <title>Comparative genome analysis of Trichophyton rubrum and related dermatophytes reveals candidate genes involved in infection.</title>
        <authorList>
            <person name="Martinez D.A."/>
            <person name="Oliver B.G."/>
            <person name="Graeser Y."/>
            <person name="Goldberg J.M."/>
            <person name="Li W."/>
            <person name="Martinez-Rossi N.M."/>
            <person name="Monod M."/>
            <person name="Shelest E."/>
            <person name="Barton R.C."/>
            <person name="Birch E."/>
            <person name="Brakhage A.A."/>
            <person name="Chen Z."/>
            <person name="Gurr S.J."/>
            <person name="Heiman D."/>
            <person name="Heitman J."/>
            <person name="Kosti I."/>
            <person name="Rossi A."/>
            <person name="Saif S."/>
            <person name="Samalova M."/>
            <person name="Saunders C.W."/>
            <person name="Shea T."/>
            <person name="Summerbell R.C."/>
            <person name="Xu J."/>
            <person name="Young S."/>
            <person name="Zeng Q."/>
            <person name="Birren B.W."/>
            <person name="Cuomo C.A."/>
            <person name="White T.C."/>
        </authorList>
    </citation>
    <scope>NUCLEOTIDE SEQUENCE [LARGE SCALE GENOMIC DNA]</scope>
    <source>
        <strain evidence="2">ATCC MYA-4604 / CBS 118893</strain>
    </source>
</reference>
<dbReference type="EMBL" id="DS989824">
    <property type="protein sequence ID" value="EFR00571.1"/>
    <property type="molecule type" value="Genomic_DNA"/>
</dbReference>
<dbReference type="HOGENOM" id="CLU_1348635_0_0_1"/>
<dbReference type="AlphaFoldDB" id="E4USQ6"/>
<evidence type="ECO:0000313" key="1">
    <source>
        <dbReference type="EMBL" id="EFR00571.1"/>
    </source>
</evidence>
<organism evidence="2">
    <name type="scientific">Arthroderma gypseum (strain ATCC MYA-4604 / CBS 118893)</name>
    <name type="common">Microsporum gypseum</name>
    <dbReference type="NCBI Taxonomy" id="535722"/>
    <lineage>
        <taxon>Eukaryota</taxon>
        <taxon>Fungi</taxon>
        <taxon>Dikarya</taxon>
        <taxon>Ascomycota</taxon>
        <taxon>Pezizomycotina</taxon>
        <taxon>Eurotiomycetes</taxon>
        <taxon>Eurotiomycetidae</taxon>
        <taxon>Onygenales</taxon>
        <taxon>Arthrodermataceae</taxon>
        <taxon>Nannizzia</taxon>
    </lineage>
</organism>
<dbReference type="OrthoDB" id="10631874at2759"/>
<dbReference type="VEuPathDB" id="FungiDB:MGYG_03575"/>
<dbReference type="InParanoid" id="E4USQ6"/>
<evidence type="ECO:0000313" key="2">
    <source>
        <dbReference type="Proteomes" id="UP000002669"/>
    </source>
</evidence>
<keyword evidence="2" id="KW-1185">Reference proteome</keyword>
<dbReference type="GeneID" id="10028680"/>
<dbReference type="Proteomes" id="UP000002669">
    <property type="component" value="Unassembled WGS sequence"/>
</dbReference>